<feature type="compositionally biased region" description="Low complexity" evidence="1">
    <location>
        <begin position="54"/>
        <end position="65"/>
    </location>
</feature>
<evidence type="ECO:0000313" key="2">
    <source>
        <dbReference type="EMBL" id="VEL30924.1"/>
    </source>
</evidence>
<name>A0A3S5CRP4_9PLAT</name>
<organism evidence="2 3">
    <name type="scientific">Protopolystoma xenopodis</name>
    <dbReference type="NCBI Taxonomy" id="117903"/>
    <lineage>
        <taxon>Eukaryota</taxon>
        <taxon>Metazoa</taxon>
        <taxon>Spiralia</taxon>
        <taxon>Lophotrochozoa</taxon>
        <taxon>Platyhelminthes</taxon>
        <taxon>Monogenea</taxon>
        <taxon>Polyopisthocotylea</taxon>
        <taxon>Polystomatidea</taxon>
        <taxon>Polystomatidae</taxon>
        <taxon>Protopolystoma</taxon>
    </lineage>
</organism>
<reference evidence="2" key="1">
    <citation type="submission" date="2018-11" db="EMBL/GenBank/DDBJ databases">
        <authorList>
            <consortium name="Pathogen Informatics"/>
        </authorList>
    </citation>
    <scope>NUCLEOTIDE SEQUENCE</scope>
</reference>
<dbReference type="EMBL" id="CAAALY010116894">
    <property type="protein sequence ID" value="VEL30924.1"/>
    <property type="molecule type" value="Genomic_DNA"/>
</dbReference>
<proteinExistence type="predicted"/>
<gene>
    <name evidence="2" type="ORF">PXEA_LOCUS24364</name>
</gene>
<feature type="compositionally biased region" description="Pro residues" evidence="1">
    <location>
        <begin position="181"/>
        <end position="191"/>
    </location>
</feature>
<accession>A0A3S5CRP4</accession>
<dbReference type="AlphaFoldDB" id="A0A3S5CRP4"/>
<comment type="caution">
    <text evidence="2">The sequence shown here is derived from an EMBL/GenBank/DDBJ whole genome shotgun (WGS) entry which is preliminary data.</text>
</comment>
<feature type="region of interest" description="Disordered" evidence="1">
    <location>
        <begin position="173"/>
        <end position="196"/>
    </location>
</feature>
<dbReference type="Proteomes" id="UP000784294">
    <property type="component" value="Unassembled WGS sequence"/>
</dbReference>
<sequence length="269" mass="28402">MTKYELPSGRIDLRQPPLAVGLRHARLPCVLPRRRTVSLNWHKPQPHLGNSGVAAPDSIDSADSSSAHTSNAALFGPTVVRQSEESLLPFPRRTLRLRASSQCCSASDMALSSQPCFHQVLQPISLASGHSHHHTHRHQALLHLAAASRPAVASGSWLQARMASLGHLCRPSVSISSAGSSPPPSPAPRAPPASQGVGLDAWLLSASRQAAAREGFGVEETFGAETRLMGLEQADLIDSGEADMAYQLQLSPSQTTGHIDDGAEAAPVG</sequence>
<evidence type="ECO:0000256" key="1">
    <source>
        <dbReference type="SAM" id="MobiDB-lite"/>
    </source>
</evidence>
<evidence type="ECO:0000313" key="3">
    <source>
        <dbReference type="Proteomes" id="UP000784294"/>
    </source>
</evidence>
<protein>
    <submittedName>
        <fullName evidence="2">Uncharacterized protein</fullName>
    </submittedName>
</protein>
<feature type="region of interest" description="Disordered" evidence="1">
    <location>
        <begin position="41"/>
        <end position="65"/>
    </location>
</feature>
<keyword evidence="3" id="KW-1185">Reference proteome</keyword>